<keyword evidence="9" id="KW-1185">Reference proteome</keyword>
<evidence type="ECO:0000256" key="2">
    <source>
        <dbReference type="ARBA" id="ARBA00009677"/>
    </source>
</evidence>
<sequence>MIGIYMIDKVEAASVGLVKMALDVASLRQQVIANNIANSTTPGFQRSKVVFEDLLGAAQQQLNTGKLVDMNMLLPVQPMLVNAGNSSLGNSGADLDMQVADVAQNAVQYQALLKALNKHMSILSVAINEGKR</sequence>
<protein>
    <recommendedName>
        <fullName evidence="3 6">Flagellar basal body rod protein FlgB</fullName>
    </recommendedName>
</protein>
<comment type="caution">
    <text evidence="8">The sequence shown here is derived from an EMBL/GenBank/DDBJ whole genome shotgun (WGS) entry which is preliminary data.</text>
</comment>
<gene>
    <name evidence="8" type="primary">flgB</name>
    <name evidence="8" type="ORF">PZA18_13780</name>
</gene>
<dbReference type="Pfam" id="PF00460">
    <property type="entry name" value="Flg_bb_rod"/>
    <property type="match status" value="1"/>
</dbReference>
<dbReference type="NCBIfam" id="TIGR01396">
    <property type="entry name" value="FlgB"/>
    <property type="match status" value="1"/>
</dbReference>
<keyword evidence="8" id="KW-0282">Flagellum</keyword>
<dbReference type="PIRSF" id="PIRSF002889">
    <property type="entry name" value="Rod_FlgB"/>
    <property type="match status" value="1"/>
</dbReference>
<evidence type="ECO:0000256" key="3">
    <source>
        <dbReference type="ARBA" id="ARBA00014376"/>
    </source>
</evidence>
<comment type="similarity">
    <text evidence="2 6">Belongs to the flagella basal body rod proteins family.</text>
</comment>
<evidence type="ECO:0000259" key="7">
    <source>
        <dbReference type="Pfam" id="PF00460"/>
    </source>
</evidence>
<evidence type="ECO:0000256" key="5">
    <source>
        <dbReference type="ARBA" id="ARBA00024934"/>
    </source>
</evidence>
<name>A0ABT7DYI8_9NEIS</name>
<comment type="function">
    <text evidence="5 6">Structural component of flagellum, the bacterial motility apparatus. Part of the rod structure of flagellar basal body.</text>
</comment>
<evidence type="ECO:0000313" key="8">
    <source>
        <dbReference type="EMBL" id="MDK2125120.1"/>
    </source>
</evidence>
<evidence type="ECO:0000256" key="1">
    <source>
        <dbReference type="ARBA" id="ARBA00004117"/>
    </source>
</evidence>
<dbReference type="EMBL" id="JARRAF010000015">
    <property type="protein sequence ID" value="MDK2125120.1"/>
    <property type="molecule type" value="Genomic_DNA"/>
</dbReference>
<dbReference type="InterPro" id="IPR001444">
    <property type="entry name" value="Flag_bb_rod_N"/>
</dbReference>
<proteinExistence type="inferred from homology"/>
<feature type="domain" description="Flagellar basal body rod protein N-terminal" evidence="7">
    <location>
        <begin position="22"/>
        <end position="45"/>
    </location>
</feature>
<dbReference type="InterPro" id="IPR006300">
    <property type="entry name" value="FlgB"/>
</dbReference>
<organism evidence="8 9">
    <name type="scientific">Parachitinimonas caeni</name>
    <dbReference type="NCBI Taxonomy" id="3031301"/>
    <lineage>
        <taxon>Bacteria</taxon>
        <taxon>Pseudomonadati</taxon>
        <taxon>Pseudomonadota</taxon>
        <taxon>Betaproteobacteria</taxon>
        <taxon>Neisseriales</taxon>
        <taxon>Chitinibacteraceae</taxon>
        <taxon>Parachitinimonas</taxon>
    </lineage>
</organism>
<evidence type="ECO:0000256" key="4">
    <source>
        <dbReference type="ARBA" id="ARBA00023143"/>
    </source>
</evidence>
<comment type="subunit">
    <text evidence="6">The basal body constitutes a major portion of the flagellar organelle and consists of a number of rings mounted on a central rod.</text>
</comment>
<dbReference type="Proteomes" id="UP001172778">
    <property type="component" value="Unassembled WGS sequence"/>
</dbReference>
<keyword evidence="4 6" id="KW-0975">Bacterial flagellum</keyword>
<evidence type="ECO:0000313" key="9">
    <source>
        <dbReference type="Proteomes" id="UP001172778"/>
    </source>
</evidence>
<keyword evidence="8" id="KW-0969">Cilium</keyword>
<accession>A0ABT7DYI8</accession>
<dbReference type="RefSeq" id="WP_284101432.1">
    <property type="nucleotide sequence ID" value="NZ_JARRAF010000015.1"/>
</dbReference>
<keyword evidence="8" id="KW-0966">Cell projection</keyword>
<reference evidence="8" key="1">
    <citation type="submission" date="2023-03" db="EMBL/GenBank/DDBJ databases">
        <title>Chitinimonas shenzhenensis gen. nov., sp. nov., a novel member of family Burkholderiaceae isolated from activated sludge collected in Shen Zhen, China.</title>
        <authorList>
            <person name="Wang X."/>
        </authorList>
    </citation>
    <scope>NUCLEOTIDE SEQUENCE</scope>
    <source>
        <strain evidence="8">DQS-5</strain>
    </source>
</reference>
<evidence type="ECO:0000256" key="6">
    <source>
        <dbReference type="PIRNR" id="PIRNR002889"/>
    </source>
</evidence>
<comment type="subcellular location">
    <subcellularLocation>
        <location evidence="1 6">Bacterial flagellum basal body</location>
    </subcellularLocation>
</comment>